<feature type="non-terminal residue" evidence="1">
    <location>
        <position position="1"/>
    </location>
</feature>
<evidence type="ECO:0000313" key="2">
    <source>
        <dbReference type="Proteomes" id="UP000789572"/>
    </source>
</evidence>
<gene>
    <name evidence="1" type="ORF">POCULU_LOCUS11188</name>
</gene>
<comment type="caution">
    <text evidence="1">The sequence shown here is derived from an EMBL/GenBank/DDBJ whole genome shotgun (WGS) entry which is preliminary data.</text>
</comment>
<dbReference type="Proteomes" id="UP000789572">
    <property type="component" value="Unassembled WGS sequence"/>
</dbReference>
<reference evidence="1" key="1">
    <citation type="submission" date="2021-06" db="EMBL/GenBank/DDBJ databases">
        <authorList>
            <person name="Kallberg Y."/>
            <person name="Tangrot J."/>
            <person name="Rosling A."/>
        </authorList>
    </citation>
    <scope>NUCLEOTIDE SEQUENCE</scope>
    <source>
        <strain evidence="1">IA702</strain>
    </source>
</reference>
<dbReference type="OrthoDB" id="2391221at2759"/>
<sequence>DKCDIELPNNSGIVDKQNWQDYFGPFAGRSYIYAMEGPPDVNTATRTQLELTEGIGKTYGKRIVDERKVKLFSTIEEVQPRCGIPFHVAKRLHVTPPNQD</sequence>
<dbReference type="InterPro" id="IPR010994">
    <property type="entry name" value="RuvA_2-like"/>
</dbReference>
<dbReference type="Gene3D" id="1.10.150.320">
    <property type="entry name" value="Photosystem II 12 kDa extrinsic protein"/>
    <property type="match status" value="1"/>
</dbReference>
<protein>
    <submittedName>
        <fullName evidence="1">756_t:CDS:1</fullName>
    </submittedName>
</protein>
<evidence type="ECO:0000313" key="1">
    <source>
        <dbReference type="EMBL" id="CAG8675082.1"/>
    </source>
</evidence>
<dbReference type="AlphaFoldDB" id="A0A9N9HHV4"/>
<dbReference type="SUPFAM" id="SSF47781">
    <property type="entry name" value="RuvA domain 2-like"/>
    <property type="match status" value="1"/>
</dbReference>
<accession>A0A9N9HHV4</accession>
<organism evidence="1 2">
    <name type="scientific">Paraglomus occultum</name>
    <dbReference type="NCBI Taxonomy" id="144539"/>
    <lineage>
        <taxon>Eukaryota</taxon>
        <taxon>Fungi</taxon>
        <taxon>Fungi incertae sedis</taxon>
        <taxon>Mucoromycota</taxon>
        <taxon>Glomeromycotina</taxon>
        <taxon>Glomeromycetes</taxon>
        <taxon>Paraglomerales</taxon>
        <taxon>Paraglomeraceae</taxon>
        <taxon>Paraglomus</taxon>
    </lineage>
</organism>
<name>A0A9N9HHV4_9GLOM</name>
<proteinExistence type="predicted"/>
<dbReference type="EMBL" id="CAJVPJ010007356">
    <property type="protein sequence ID" value="CAG8675082.1"/>
    <property type="molecule type" value="Genomic_DNA"/>
</dbReference>
<keyword evidence="2" id="KW-1185">Reference proteome</keyword>